<dbReference type="EMBL" id="JAAAIM010000529">
    <property type="protein sequence ID" value="KAG0286971.1"/>
    <property type="molecule type" value="Genomic_DNA"/>
</dbReference>
<dbReference type="Gene3D" id="6.20.250.70">
    <property type="match status" value="1"/>
</dbReference>
<dbReference type="PANTHER" id="PTHR28155">
    <property type="entry name" value="ACR243WP"/>
    <property type="match status" value="1"/>
</dbReference>
<reference evidence="2 3" key="1">
    <citation type="journal article" date="2020" name="Fungal Divers.">
        <title>Resolving the Mortierellaceae phylogeny through synthesis of multi-gene phylogenetics and phylogenomics.</title>
        <authorList>
            <person name="Vandepol N."/>
            <person name="Liber J."/>
            <person name="Desiro A."/>
            <person name="Na H."/>
            <person name="Kennedy M."/>
            <person name="Barry K."/>
            <person name="Grigoriev I.V."/>
            <person name="Miller A.N."/>
            <person name="O'Donnell K."/>
            <person name="Stajich J.E."/>
            <person name="Bonito G."/>
        </authorList>
    </citation>
    <scope>NUCLEOTIDE SEQUENCE [LARGE SCALE GENOMIC DNA]</scope>
    <source>
        <strain evidence="2 3">AD045</strain>
    </source>
</reference>
<feature type="region of interest" description="Disordered" evidence="1">
    <location>
        <begin position="221"/>
        <end position="319"/>
    </location>
</feature>
<name>A0ABQ7JY08_9FUNG</name>
<feature type="compositionally biased region" description="Basic and acidic residues" evidence="1">
    <location>
        <begin position="221"/>
        <end position="238"/>
    </location>
</feature>
<keyword evidence="3" id="KW-1185">Reference proteome</keyword>
<gene>
    <name evidence="2" type="ORF">BGZ96_009023</name>
</gene>
<evidence type="ECO:0000313" key="2">
    <source>
        <dbReference type="EMBL" id="KAG0286971.1"/>
    </source>
</evidence>
<accession>A0ABQ7JY08</accession>
<protein>
    <submittedName>
        <fullName evidence="2">Uncharacterized protein</fullName>
    </submittedName>
</protein>
<dbReference type="PANTHER" id="PTHR28155:SF1">
    <property type="entry name" value="DNA-DIRECTED RNA POLYMERASE I SUBUNIT RPA34.5-DOMAIN-CONTAINING PROTEIN"/>
    <property type="match status" value="1"/>
</dbReference>
<feature type="region of interest" description="Disordered" evidence="1">
    <location>
        <begin position="1"/>
        <end position="29"/>
    </location>
</feature>
<sequence>MAPKSRENVNSDIESSDDEGIKNIDYKPPRDFTLHKAKKHTTSVFDVDEAAKHELWLIRVPEGVTNEDLATMSLTLPPSTRPTTSKETTTIGSLKKKETSPYSSVSTTYKYQLQTVAPDSGIAGEMLSLQPLIPDASKGGRLVQAPFGVHQHLALVASTSIPSGQTLGEEILSRPIPQREQPEGLKQRFQFAGSEIPAPGTKLSGSGKKFATAWLKTLDKRAREAEEEAERKRQKDLEAAMEDDEELEETVAVEEAEEQEQEEQEQEEEEEEEEAPQPSPAKKRKGEDMEVDGSEEKKAKKEKKDKKDKKDKKEKKNKD</sequence>
<dbReference type="Proteomes" id="UP001194696">
    <property type="component" value="Unassembled WGS sequence"/>
</dbReference>
<organism evidence="2 3">
    <name type="scientific">Linnemannia gamsii</name>
    <dbReference type="NCBI Taxonomy" id="64522"/>
    <lineage>
        <taxon>Eukaryota</taxon>
        <taxon>Fungi</taxon>
        <taxon>Fungi incertae sedis</taxon>
        <taxon>Mucoromycota</taxon>
        <taxon>Mortierellomycotina</taxon>
        <taxon>Mortierellomycetes</taxon>
        <taxon>Mortierellales</taxon>
        <taxon>Mortierellaceae</taxon>
        <taxon>Linnemannia</taxon>
    </lineage>
</organism>
<dbReference type="Pfam" id="PF08208">
    <property type="entry name" value="RNA_polI_A34"/>
    <property type="match status" value="1"/>
</dbReference>
<feature type="compositionally biased region" description="Basic residues" evidence="1">
    <location>
        <begin position="300"/>
        <end position="313"/>
    </location>
</feature>
<evidence type="ECO:0000313" key="3">
    <source>
        <dbReference type="Proteomes" id="UP001194696"/>
    </source>
</evidence>
<evidence type="ECO:0000256" key="1">
    <source>
        <dbReference type="SAM" id="MobiDB-lite"/>
    </source>
</evidence>
<dbReference type="InterPro" id="IPR013240">
    <property type="entry name" value="DNA-dir_RNA_pol1_su_RPA34"/>
</dbReference>
<feature type="compositionally biased region" description="Basic and acidic residues" evidence="1">
    <location>
        <begin position="19"/>
        <end position="29"/>
    </location>
</feature>
<feature type="compositionally biased region" description="Acidic residues" evidence="1">
    <location>
        <begin position="239"/>
        <end position="275"/>
    </location>
</feature>
<proteinExistence type="predicted"/>
<dbReference type="InterPro" id="IPR053263">
    <property type="entry name" value="Euk_RPA34_RNAP_subunit"/>
</dbReference>
<comment type="caution">
    <text evidence="2">The sequence shown here is derived from an EMBL/GenBank/DDBJ whole genome shotgun (WGS) entry which is preliminary data.</text>
</comment>